<organism evidence="3 4">
    <name type="scientific">Serendipita indica (strain DSM 11827)</name>
    <name type="common">Root endophyte fungus</name>
    <name type="synonym">Piriformospora indica</name>
    <dbReference type="NCBI Taxonomy" id="1109443"/>
    <lineage>
        <taxon>Eukaryota</taxon>
        <taxon>Fungi</taxon>
        <taxon>Dikarya</taxon>
        <taxon>Basidiomycota</taxon>
        <taxon>Agaricomycotina</taxon>
        <taxon>Agaricomycetes</taxon>
        <taxon>Sebacinales</taxon>
        <taxon>Serendipitaceae</taxon>
        <taxon>Serendipita</taxon>
    </lineage>
</organism>
<evidence type="ECO:0000313" key="3">
    <source>
        <dbReference type="EMBL" id="CCA67042.1"/>
    </source>
</evidence>
<protein>
    <submittedName>
        <fullName evidence="3">Uncharacterized protein</fullName>
    </submittedName>
</protein>
<feature type="compositionally biased region" description="Basic residues" evidence="1">
    <location>
        <begin position="178"/>
        <end position="189"/>
    </location>
</feature>
<feature type="signal peptide" evidence="2">
    <location>
        <begin position="1"/>
        <end position="19"/>
    </location>
</feature>
<feature type="compositionally biased region" description="Polar residues" evidence="1">
    <location>
        <begin position="197"/>
        <end position="218"/>
    </location>
</feature>
<dbReference type="OrthoDB" id="439917at2759"/>
<feature type="chain" id="PRO_5003468406" evidence="2">
    <location>
        <begin position="20"/>
        <end position="218"/>
    </location>
</feature>
<keyword evidence="2" id="KW-0732">Signal</keyword>
<keyword evidence="4" id="KW-1185">Reference proteome</keyword>
<evidence type="ECO:0000256" key="2">
    <source>
        <dbReference type="SAM" id="SignalP"/>
    </source>
</evidence>
<dbReference type="AlphaFoldDB" id="G4T6R8"/>
<feature type="region of interest" description="Disordered" evidence="1">
    <location>
        <begin position="168"/>
        <end position="218"/>
    </location>
</feature>
<reference evidence="3 4" key="1">
    <citation type="journal article" date="2011" name="PLoS Pathog.">
        <title>Endophytic Life Strategies Decoded by Genome and Transcriptome Analyses of the Mutualistic Root Symbiont Piriformospora indica.</title>
        <authorList>
            <person name="Zuccaro A."/>
            <person name="Lahrmann U."/>
            <person name="Guldener U."/>
            <person name="Langen G."/>
            <person name="Pfiffi S."/>
            <person name="Biedenkopf D."/>
            <person name="Wong P."/>
            <person name="Samans B."/>
            <person name="Grimm C."/>
            <person name="Basiewicz M."/>
            <person name="Murat C."/>
            <person name="Martin F."/>
            <person name="Kogel K.H."/>
        </authorList>
    </citation>
    <scope>NUCLEOTIDE SEQUENCE [LARGE SCALE GENOMIC DNA]</scope>
    <source>
        <strain evidence="3 4">DSM 11827</strain>
    </source>
</reference>
<dbReference type="Proteomes" id="UP000007148">
    <property type="component" value="Unassembled WGS sequence"/>
</dbReference>
<evidence type="ECO:0000313" key="4">
    <source>
        <dbReference type="Proteomes" id="UP000007148"/>
    </source>
</evidence>
<accession>G4T6R8</accession>
<dbReference type="EMBL" id="CAFZ01000008">
    <property type="protein sequence ID" value="CCA67042.1"/>
    <property type="molecule type" value="Genomic_DNA"/>
</dbReference>
<dbReference type="InParanoid" id="G4T6R8"/>
<evidence type="ECO:0000256" key="1">
    <source>
        <dbReference type="SAM" id="MobiDB-lite"/>
    </source>
</evidence>
<dbReference type="HOGENOM" id="CLU_1267333_0_0_1"/>
<dbReference type="STRING" id="1109443.G4T6R8"/>
<sequence>MKSHLPLFLALAYSLVVRASQHVLAPDVCTFVSTNLYDLLEIPTGTINGVPGDLDVCLCQSSVDGSRGFVATNQIAQLASNDFELGVGEDKVIQALMYYIASKGATCIYPDNALPICSEDALCDFTCTHGFTRVGDACACPAPFNICAGHCQESACTNSAERAMLEEAARRRATPTIPRRKRTKSKKAKRAPEPQASKRSPQTCPGTAGQQTSTVSSK</sequence>
<gene>
    <name evidence="3" type="ORF">PIIN_00879</name>
</gene>
<name>G4T6R8_SERID</name>
<proteinExistence type="predicted"/>
<comment type="caution">
    <text evidence="3">The sequence shown here is derived from an EMBL/GenBank/DDBJ whole genome shotgun (WGS) entry which is preliminary data.</text>
</comment>